<reference evidence="3" key="1">
    <citation type="submission" date="2022-08" db="EMBL/GenBank/DDBJ databases">
        <title>Genome Sequencing of Bacteroides fragilis Group Isolates with Nanopore Technology.</title>
        <authorList>
            <person name="Tisza M.J."/>
            <person name="Smith D."/>
            <person name="Dekker J.P."/>
        </authorList>
    </citation>
    <scope>NUCLEOTIDE SEQUENCE</scope>
    <source>
        <strain evidence="3">BFG-351</strain>
    </source>
</reference>
<comment type="caution">
    <text evidence="3">The sequence shown here is derived from an EMBL/GenBank/DDBJ whole genome shotgun (WGS) entry which is preliminary data.</text>
</comment>
<gene>
    <name evidence="3" type="ORF">NXW97_24495</name>
</gene>
<dbReference type="EMBL" id="JANUTS010000003">
    <property type="protein sequence ID" value="MCS2795104.1"/>
    <property type="molecule type" value="Genomic_DNA"/>
</dbReference>
<evidence type="ECO:0000259" key="2">
    <source>
        <dbReference type="Pfam" id="PF16401"/>
    </source>
</evidence>
<organism evidence="3 4">
    <name type="scientific">Bacteroides faecis</name>
    <dbReference type="NCBI Taxonomy" id="674529"/>
    <lineage>
        <taxon>Bacteria</taxon>
        <taxon>Pseudomonadati</taxon>
        <taxon>Bacteroidota</taxon>
        <taxon>Bacteroidia</taxon>
        <taxon>Bacteroidales</taxon>
        <taxon>Bacteroidaceae</taxon>
        <taxon>Bacteroides</taxon>
    </lineage>
</organism>
<accession>A0AAW5P2V5</accession>
<dbReference type="Proteomes" id="UP001204548">
    <property type="component" value="Unassembled WGS sequence"/>
</dbReference>
<keyword evidence="1" id="KW-1133">Transmembrane helix</keyword>
<dbReference type="Pfam" id="PF16401">
    <property type="entry name" value="DUF5009"/>
    <property type="match status" value="1"/>
</dbReference>
<keyword evidence="1" id="KW-0812">Transmembrane</keyword>
<name>A0AAW5P2V5_9BACE</name>
<dbReference type="AlphaFoldDB" id="A0AAW5P2V5"/>
<keyword evidence="1" id="KW-0472">Membrane</keyword>
<dbReference type="RefSeq" id="WP_258991061.1">
    <property type="nucleotide sequence ID" value="NZ_JANUTS010000003.1"/>
</dbReference>
<dbReference type="InterPro" id="IPR032176">
    <property type="entry name" value="DUF5009"/>
</dbReference>
<evidence type="ECO:0000256" key="1">
    <source>
        <dbReference type="SAM" id="Phobius"/>
    </source>
</evidence>
<feature type="domain" description="DUF5009" evidence="2">
    <location>
        <begin position="4"/>
        <end position="81"/>
    </location>
</feature>
<sequence>MGSTPGWMYHAQVGPRSNFVFDGSIYGITWVDLVFPFSCLLWELPSPFSIGNKYRKGSSRWKIVYDSVLRGFRLTFLLFTFNISILGYLLHRISGHG</sequence>
<feature type="transmembrane region" description="Helical" evidence="1">
    <location>
        <begin position="71"/>
        <end position="90"/>
    </location>
</feature>
<evidence type="ECO:0000313" key="3">
    <source>
        <dbReference type="EMBL" id="MCS2795104.1"/>
    </source>
</evidence>
<proteinExistence type="predicted"/>
<feature type="transmembrane region" description="Helical" evidence="1">
    <location>
        <begin position="25"/>
        <end position="50"/>
    </location>
</feature>
<protein>
    <submittedName>
        <fullName evidence="3">DUF5009 domain-containing protein</fullName>
    </submittedName>
</protein>
<evidence type="ECO:0000313" key="4">
    <source>
        <dbReference type="Proteomes" id="UP001204548"/>
    </source>
</evidence>